<evidence type="ECO:0000256" key="11">
    <source>
        <dbReference type="SAM" id="Phobius"/>
    </source>
</evidence>
<keyword evidence="8 11" id="KW-0472">Membrane</keyword>
<dbReference type="PROSITE" id="PS51450">
    <property type="entry name" value="LRR"/>
    <property type="match status" value="1"/>
</dbReference>
<comment type="similarity">
    <text evidence="2">Belongs to the Toll-like receptor family.</text>
</comment>
<evidence type="ECO:0000313" key="13">
    <source>
        <dbReference type="Proteomes" id="UP000694844"/>
    </source>
</evidence>
<evidence type="ECO:0000259" key="12">
    <source>
        <dbReference type="PROSITE" id="PS50104"/>
    </source>
</evidence>
<dbReference type="InterPro" id="IPR000157">
    <property type="entry name" value="TIR_dom"/>
</dbReference>
<dbReference type="SMART" id="SM00255">
    <property type="entry name" value="TIR"/>
    <property type="match status" value="1"/>
</dbReference>
<dbReference type="RefSeq" id="XP_022301604.1">
    <property type="nucleotide sequence ID" value="XM_022445896.1"/>
</dbReference>
<evidence type="ECO:0000256" key="6">
    <source>
        <dbReference type="ARBA" id="ARBA00022737"/>
    </source>
</evidence>
<dbReference type="GO" id="GO:0005886">
    <property type="term" value="C:plasma membrane"/>
    <property type="evidence" value="ECO:0007669"/>
    <property type="project" value="TreeGrafter"/>
</dbReference>
<keyword evidence="10" id="KW-0325">Glycoprotein</keyword>
<evidence type="ECO:0000256" key="7">
    <source>
        <dbReference type="ARBA" id="ARBA00022989"/>
    </source>
</evidence>
<evidence type="ECO:0000256" key="8">
    <source>
        <dbReference type="ARBA" id="ARBA00023136"/>
    </source>
</evidence>
<reference evidence="14" key="1">
    <citation type="submission" date="2025-08" db="UniProtKB">
        <authorList>
            <consortium name="RefSeq"/>
        </authorList>
    </citation>
    <scope>IDENTIFICATION</scope>
    <source>
        <tissue evidence="14">Whole sample</tissue>
    </source>
</reference>
<feature type="domain" description="TIR" evidence="12">
    <location>
        <begin position="443"/>
        <end position="582"/>
    </location>
</feature>
<dbReference type="InterPro" id="IPR003591">
    <property type="entry name" value="Leu-rich_rpt_typical-subtyp"/>
</dbReference>
<accession>A0A8B8BFN1</accession>
<dbReference type="Proteomes" id="UP000694844">
    <property type="component" value="Chromosome 8"/>
</dbReference>
<dbReference type="PROSITE" id="PS50104">
    <property type="entry name" value="TIR"/>
    <property type="match status" value="1"/>
</dbReference>
<dbReference type="GO" id="GO:0007165">
    <property type="term" value="P:signal transduction"/>
    <property type="evidence" value="ECO:0007669"/>
    <property type="project" value="InterPro"/>
</dbReference>
<evidence type="ECO:0000256" key="2">
    <source>
        <dbReference type="ARBA" id="ARBA00009634"/>
    </source>
</evidence>
<evidence type="ECO:0000256" key="1">
    <source>
        <dbReference type="ARBA" id="ARBA00004167"/>
    </source>
</evidence>
<dbReference type="OrthoDB" id="6160880at2759"/>
<dbReference type="SMART" id="SM00369">
    <property type="entry name" value="LRR_TYP"/>
    <property type="match status" value="2"/>
</dbReference>
<keyword evidence="13" id="KW-1185">Reference proteome</keyword>
<dbReference type="PANTHER" id="PTHR24365">
    <property type="entry name" value="TOLL-LIKE RECEPTOR"/>
    <property type="match status" value="1"/>
</dbReference>
<gene>
    <name evidence="14" type="primary">LOC111109678</name>
</gene>
<evidence type="ECO:0000256" key="10">
    <source>
        <dbReference type="ARBA" id="ARBA00023180"/>
    </source>
</evidence>
<dbReference type="SUPFAM" id="SSF52058">
    <property type="entry name" value="L domain-like"/>
    <property type="match status" value="1"/>
</dbReference>
<dbReference type="InterPro" id="IPR035897">
    <property type="entry name" value="Toll_tir_struct_dom_sf"/>
</dbReference>
<keyword evidence="3" id="KW-0433">Leucine-rich repeat</keyword>
<proteinExistence type="inferred from homology"/>
<dbReference type="Pfam" id="PF13676">
    <property type="entry name" value="TIR_2"/>
    <property type="match status" value="1"/>
</dbReference>
<evidence type="ECO:0000256" key="9">
    <source>
        <dbReference type="ARBA" id="ARBA00023170"/>
    </source>
</evidence>
<dbReference type="AlphaFoldDB" id="A0A8B8BFN1"/>
<dbReference type="GO" id="GO:0038023">
    <property type="term" value="F:signaling receptor activity"/>
    <property type="evidence" value="ECO:0007669"/>
    <property type="project" value="TreeGrafter"/>
</dbReference>
<dbReference type="SUPFAM" id="SSF52200">
    <property type="entry name" value="Toll/Interleukin receptor TIR domain"/>
    <property type="match status" value="1"/>
</dbReference>
<dbReference type="KEGG" id="cvn:111109678"/>
<keyword evidence="7 11" id="KW-1133">Transmembrane helix</keyword>
<protein>
    <submittedName>
        <fullName evidence="14">Toll-like receptor 3</fullName>
    </submittedName>
</protein>
<dbReference type="Gene3D" id="3.40.50.10140">
    <property type="entry name" value="Toll/interleukin-1 receptor homology (TIR) domain"/>
    <property type="match status" value="1"/>
</dbReference>
<dbReference type="PANTHER" id="PTHR24365:SF541">
    <property type="entry name" value="PROTEIN TOLL-RELATED"/>
    <property type="match status" value="1"/>
</dbReference>
<evidence type="ECO:0000256" key="5">
    <source>
        <dbReference type="ARBA" id="ARBA00022729"/>
    </source>
</evidence>
<name>A0A8B8BFN1_CRAVI</name>
<dbReference type="InterPro" id="IPR032675">
    <property type="entry name" value="LRR_dom_sf"/>
</dbReference>
<comment type="subcellular location">
    <subcellularLocation>
        <location evidence="1">Membrane</location>
        <topology evidence="1">Single-pass membrane protein</topology>
    </subcellularLocation>
</comment>
<evidence type="ECO:0000256" key="4">
    <source>
        <dbReference type="ARBA" id="ARBA00022692"/>
    </source>
</evidence>
<dbReference type="GeneID" id="111109678"/>
<keyword evidence="6" id="KW-0677">Repeat</keyword>
<dbReference type="Pfam" id="PF13855">
    <property type="entry name" value="LRR_8"/>
    <property type="match status" value="1"/>
</dbReference>
<keyword evidence="5" id="KW-0732">Signal</keyword>
<sequence length="586" mass="67874">MEYIEVYKNIPRYVTSAILLTQENCKYLNQICSKKVSLSYNGIVGLLYNPLETVMGECMEYFDISHNNIGFIDAKYLIDFLTGYPNLQVLNMSSNENYGKDLVSPISENFLKLRGFKVLRDLSFGHKTQNAFVNISSFMEKPLVTVILSKKLKILQMSKNYIHHLKPVFTFQVTAANLIELYLVHNNLPCPYMASIQIPSLEILDISQNGCNEMSSRLLKFTLKLRRFSASDSELKFTGSRRKGTIFRGLRKLEEVDLSSNGISHLPSSTFEDQKYSLKILNLDNNELSIVPVSRLENLTVLYLRNNKLAFFSESGMQNALSLSKATLFIKGNPIDCECTHIFSLKWLRENQDKFGDLNDTYCIDNKAISIANFFQEASFVQFELRCQTKQWLIASSIILFLVIALVLVPVVIKRYQVHVDYIILRLRSRWRGVMRTKYPQSFQFDAFVSYAEEDYRLACHTFYQVLRNRGLKISLPDKDFLPGLSKTEQMLQCIDDSRKVVFIVTENFLENGWSSYTVQMVVTHAFHNNRERSIIVIIKDDISIERMPRDLKFVWWSIVSIRWPNCEENMDSFWDEITAALLPNT</sequence>
<feature type="transmembrane region" description="Helical" evidence="11">
    <location>
        <begin position="392"/>
        <end position="413"/>
    </location>
</feature>
<keyword evidence="9" id="KW-0675">Receptor</keyword>
<organism evidence="13 14">
    <name type="scientific">Crassostrea virginica</name>
    <name type="common">Eastern oyster</name>
    <dbReference type="NCBI Taxonomy" id="6565"/>
    <lineage>
        <taxon>Eukaryota</taxon>
        <taxon>Metazoa</taxon>
        <taxon>Spiralia</taxon>
        <taxon>Lophotrochozoa</taxon>
        <taxon>Mollusca</taxon>
        <taxon>Bivalvia</taxon>
        <taxon>Autobranchia</taxon>
        <taxon>Pteriomorphia</taxon>
        <taxon>Ostreida</taxon>
        <taxon>Ostreoidea</taxon>
        <taxon>Ostreidae</taxon>
        <taxon>Crassostrea</taxon>
    </lineage>
</organism>
<evidence type="ECO:0000256" key="3">
    <source>
        <dbReference type="ARBA" id="ARBA00022614"/>
    </source>
</evidence>
<dbReference type="Gene3D" id="3.80.10.10">
    <property type="entry name" value="Ribonuclease Inhibitor"/>
    <property type="match status" value="1"/>
</dbReference>
<evidence type="ECO:0000313" key="14">
    <source>
        <dbReference type="RefSeq" id="XP_022301604.1"/>
    </source>
</evidence>
<keyword evidence="4 11" id="KW-0812">Transmembrane</keyword>
<dbReference type="InterPro" id="IPR001611">
    <property type="entry name" value="Leu-rich_rpt"/>
</dbReference>